<organism evidence="4">
    <name type="scientific">Kitasatospora camelliae</name>
    <dbReference type="NCBI Taxonomy" id="3156397"/>
    <lineage>
        <taxon>Bacteria</taxon>
        <taxon>Bacillati</taxon>
        <taxon>Actinomycetota</taxon>
        <taxon>Actinomycetes</taxon>
        <taxon>Kitasatosporales</taxon>
        <taxon>Streptomycetaceae</taxon>
        <taxon>Kitasatospora</taxon>
    </lineage>
</organism>
<dbReference type="KEGG" id="kcm:ABWK59_11085"/>
<feature type="domain" description="4'-phosphopantetheinyl transferase" evidence="3">
    <location>
        <begin position="121"/>
        <end position="179"/>
    </location>
</feature>
<name>A0AAU8JSZ8_9ACTN</name>
<comment type="similarity">
    <text evidence="1">Belongs to the P-Pant transferase superfamily. Gsp/Sfp/HetI/AcpT family.</text>
</comment>
<dbReference type="Pfam" id="PF01648">
    <property type="entry name" value="ACPS"/>
    <property type="match status" value="1"/>
</dbReference>
<dbReference type="Gene3D" id="3.90.470.20">
    <property type="entry name" value="4'-phosphopantetheinyl transferase domain"/>
    <property type="match status" value="1"/>
</dbReference>
<dbReference type="GO" id="GO:0008897">
    <property type="term" value="F:holo-[acyl-carrier-protein] synthase activity"/>
    <property type="evidence" value="ECO:0007669"/>
    <property type="project" value="InterPro"/>
</dbReference>
<evidence type="ECO:0000256" key="2">
    <source>
        <dbReference type="ARBA" id="ARBA00022679"/>
    </source>
</evidence>
<accession>A0AAU8JSZ8</accession>
<dbReference type="PANTHER" id="PTHR12215:SF10">
    <property type="entry name" value="L-AMINOADIPATE-SEMIALDEHYDE DEHYDROGENASE-PHOSPHOPANTETHEINYL TRANSFERASE"/>
    <property type="match status" value="1"/>
</dbReference>
<evidence type="ECO:0000313" key="4">
    <source>
        <dbReference type="EMBL" id="XCM79435.1"/>
    </source>
</evidence>
<dbReference type="EMBL" id="CP159872">
    <property type="protein sequence ID" value="XCM79435.1"/>
    <property type="molecule type" value="Genomic_DNA"/>
</dbReference>
<dbReference type="InterPro" id="IPR037143">
    <property type="entry name" value="4-PPantetheinyl_Trfase_dom_sf"/>
</dbReference>
<dbReference type="SUPFAM" id="SSF56214">
    <property type="entry name" value="4'-phosphopantetheinyl transferase"/>
    <property type="match status" value="2"/>
</dbReference>
<sequence>MISVGPGYPGVRRPFGVVASTEEVLADPAADPGVLNPLEQARAARFRRDRDRNDFVAAHLLVRRCAARLLEIPPAEVEFVQHCADCSIPGHGRPGVAGRPEVSLSLSHTTGVVAAAAGFTPVAVDVEQLGSRQADPAVLARVLAPAEEKLVSAHPDPETAFLRQWVRKEAMIKLGLLELDSLATADLSALPLDQEPGSLAHYRTDDLHFTEFHDPRRGVLVAAAGPIPVLLGVSATPFTDLP</sequence>
<dbReference type="AlphaFoldDB" id="A0AAU8JSZ8"/>
<dbReference type="GO" id="GO:0019878">
    <property type="term" value="P:lysine biosynthetic process via aminoadipic acid"/>
    <property type="evidence" value="ECO:0007669"/>
    <property type="project" value="TreeGrafter"/>
</dbReference>
<protein>
    <submittedName>
        <fullName evidence="4">4'-phosphopantetheinyl transferase superfamily protein</fullName>
    </submittedName>
</protein>
<dbReference type="InterPro" id="IPR008278">
    <property type="entry name" value="4-PPantetheinyl_Trfase_dom"/>
</dbReference>
<gene>
    <name evidence="4" type="ORF">ABWK59_11085</name>
</gene>
<reference evidence="4" key="1">
    <citation type="submission" date="2024-06" db="EMBL/GenBank/DDBJ databases">
        <title>The genome sequences of Kitasatospora sp. strain HUAS MG31.</title>
        <authorList>
            <person name="Mo P."/>
        </authorList>
    </citation>
    <scope>NUCLEOTIDE SEQUENCE</scope>
    <source>
        <strain evidence="4">HUAS MG31</strain>
    </source>
</reference>
<dbReference type="InterPro" id="IPR050559">
    <property type="entry name" value="P-Pant_transferase_sf"/>
</dbReference>
<keyword evidence="2 4" id="KW-0808">Transferase</keyword>
<dbReference type="GO" id="GO:0000287">
    <property type="term" value="F:magnesium ion binding"/>
    <property type="evidence" value="ECO:0007669"/>
    <property type="project" value="InterPro"/>
</dbReference>
<evidence type="ECO:0000256" key="1">
    <source>
        <dbReference type="ARBA" id="ARBA00010990"/>
    </source>
</evidence>
<dbReference type="GO" id="GO:0005829">
    <property type="term" value="C:cytosol"/>
    <property type="evidence" value="ECO:0007669"/>
    <property type="project" value="TreeGrafter"/>
</dbReference>
<dbReference type="RefSeq" id="WP_354640082.1">
    <property type="nucleotide sequence ID" value="NZ_CP159872.1"/>
</dbReference>
<evidence type="ECO:0000259" key="3">
    <source>
        <dbReference type="Pfam" id="PF01648"/>
    </source>
</evidence>
<proteinExistence type="inferred from homology"/>
<dbReference type="PANTHER" id="PTHR12215">
    <property type="entry name" value="PHOSPHOPANTETHEINE TRANSFERASE"/>
    <property type="match status" value="1"/>
</dbReference>